<dbReference type="AlphaFoldDB" id="A0A5B8XM96"/>
<dbReference type="OrthoDB" id="5489421at2"/>
<dbReference type="Proteomes" id="UP000321595">
    <property type="component" value="Chromosome"/>
</dbReference>
<dbReference type="GO" id="GO:0008168">
    <property type="term" value="F:methyltransferase activity"/>
    <property type="evidence" value="ECO:0007669"/>
    <property type="project" value="UniProtKB-KW"/>
</dbReference>
<dbReference type="EMBL" id="CP042467">
    <property type="protein sequence ID" value="QED26982.1"/>
    <property type="molecule type" value="Genomic_DNA"/>
</dbReference>
<name>A0A5B8XM96_9DELT</name>
<dbReference type="PANTHER" id="PTHR47739">
    <property type="entry name" value="TRNA1(VAL) (ADENINE(37)-N6)-METHYLTRANSFERASE"/>
    <property type="match status" value="1"/>
</dbReference>
<reference evidence="2 3" key="1">
    <citation type="submission" date="2019-08" db="EMBL/GenBank/DDBJ databases">
        <authorList>
            <person name="Liang Q."/>
        </authorList>
    </citation>
    <scope>NUCLEOTIDE SEQUENCE [LARGE SCALE GENOMIC DNA]</scope>
    <source>
        <strain evidence="2 3">V1718</strain>
    </source>
</reference>
<evidence type="ECO:0000259" key="1">
    <source>
        <dbReference type="Pfam" id="PF05175"/>
    </source>
</evidence>
<sequence length="282" mass="31659">MKRPAICNTNPVFRGWTKPGPIPEVPEVVELLEDETIDALCGHFRIFQLRDGHRFSADDILVAWYGTSCAPSVRNVLDLGSGIGTVAMTAAWRLPHARFTTIEAQTRSIELARRSVAYNGLEGRFDLRCGDFRDPEVLPAEETFDLILGSPPYWPATDGVVSEHPQKAACRFEMRGDIADYARVAHSHLNPGGLFACVFPSDQRQRALEAAHSADFHPVRYKPVFFDERKPPRIDLWAMHRKEDLPGDFPPPWEEEPIIIRAADGSIHPMYSALKLSFGFPP</sequence>
<dbReference type="GO" id="GO:0032259">
    <property type="term" value="P:methylation"/>
    <property type="evidence" value="ECO:0007669"/>
    <property type="project" value="UniProtKB-KW"/>
</dbReference>
<dbReference type="RefSeq" id="WP_146958667.1">
    <property type="nucleotide sequence ID" value="NZ_CP042467.1"/>
</dbReference>
<keyword evidence="2" id="KW-0489">Methyltransferase</keyword>
<dbReference type="Gene3D" id="3.40.50.150">
    <property type="entry name" value="Vaccinia Virus protein VP39"/>
    <property type="match status" value="1"/>
</dbReference>
<feature type="domain" description="Methyltransferase small" evidence="1">
    <location>
        <begin position="73"/>
        <end position="157"/>
    </location>
</feature>
<evidence type="ECO:0000313" key="2">
    <source>
        <dbReference type="EMBL" id="QED26982.1"/>
    </source>
</evidence>
<dbReference type="PANTHER" id="PTHR47739:SF1">
    <property type="entry name" value="TRNA1(VAL) (ADENINE(37)-N6)-METHYLTRANSFERASE"/>
    <property type="match status" value="1"/>
</dbReference>
<keyword evidence="2" id="KW-0808">Transferase</keyword>
<evidence type="ECO:0000313" key="3">
    <source>
        <dbReference type="Proteomes" id="UP000321595"/>
    </source>
</evidence>
<protein>
    <submittedName>
        <fullName evidence="2">Methyltransferase</fullName>
    </submittedName>
</protein>
<keyword evidence="3" id="KW-1185">Reference proteome</keyword>
<gene>
    <name evidence="2" type="ORF">FRD01_06945</name>
</gene>
<dbReference type="InterPro" id="IPR007848">
    <property type="entry name" value="Small_mtfrase_dom"/>
</dbReference>
<organism evidence="2 3">
    <name type="scientific">Microvenator marinus</name>
    <dbReference type="NCBI Taxonomy" id="2600177"/>
    <lineage>
        <taxon>Bacteria</taxon>
        <taxon>Deltaproteobacteria</taxon>
        <taxon>Bradymonadales</taxon>
        <taxon>Microvenatoraceae</taxon>
        <taxon>Microvenator</taxon>
    </lineage>
</organism>
<accession>A0A5B8XM96</accession>
<proteinExistence type="predicted"/>
<dbReference type="InterPro" id="IPR050210">
    <property type="entry name" value="tRNA_Adenine-N(6)_MTase"/>
</dbReference>
<dbReference type="CDD" id="cd02440">
    <property type="entry name" value="AdoMet_MTases"/>
    <property type="match status" value="1"/>
</dbReference>
<dbReference type="Pfam" id="PF05175">
    <property type="entry name" value="MTS"/>
    <property type="match status" value="1"/>
</dbReference>
<dbReference type="SUPFAM" id="SSF53335">
    <property type="entry name" value="S-adenosyl-L-methionine-dependent methyltransferases"/>
    <property type="match status" value="1"/>
</dbReference>
<dbReference type="KEGG" id="bbae:FRD01_06945"/>
<dbReference type="InterPro" id="IPR029063">
    <property type="entry name" value="SAM-dependent_MTases_sf"/>
</dbReference>